<dbReference type="EMBL" id="CP002801">
    <property type="protein sequence ID" value="AEH07813.1"/>
    <property type="molecule type" value="Genomic_DNA"/>
</dbReference>
<feature type="region of interest" description="Disordered" evidence="1">
    <location>
        <begin position="401"/>
        <end position="426"/>
    </location>
</feature>
<dbReference type="KEGG" id="fsy:FsymDg_0241"/>
<protein>
    <submittedName>
        <fullName evidence="2">Uncharacterized protein</fullName>
    </submittedName>
</protein>
<name>F8B2T8_9ACTN</name>
<organism evidence="2 3">
    <name type="scientific">Candidatus Protofrankia datiscae</name>
    <dbReference type="NCBI Taxonomy" id="2716812"/>
    <lineage>
        <taxon>Bacteria</taxon>
        <taxon>Bacillati</taxon>
        <taxon>Actinomycetota</taxon>
        <taxon>Actinomycetes</taxon>
        <taxon>Frankiales</taxon>
        <taxon>Frankiaceae</taxon>
        <taxon>Protofrankia</taxon>
    </lineage>
</organism>
<dbReference type="HOGENOM" id="CLU_643639_0_0_11"/>
<accession>F8B2T8</accession>
<gene>
    <name evidence="2" type="ordered locus">FsymDg_0241</name>
</gene>
<feature type="compositionally biased region" description="Low complexity" evidence="1">
    <location>
        <begin position="88"/>
        <end position="112"/>
    </location>
</feature>
<feature type="compositionally biased region" description="Pro residues" evidence="1">
    <location>
        <begin position="1"/>
        <end position="17"/>
    </location>
</feature>
<feature type="compositionally biased region" description="Basic residues" evidence="1">
    <location>
        <begin position="64"/>
        <end position="75"/>
    </location>
</feature>
<keyword evidence="3" id="KW-1185">Reference proteome</keyword>
<feature type="region of interest" description="Disordered" evidence="1">
    <location>
        <begin position="1"/>
        <end position="261"/>
    </location>
</feature>
<feature type="compositionally biased region" description="Basic and acidic residues" evidence="1">
    <location>
        <begin position="119"/>
        <end position="134"/>
    </location>
</feature>
<feature type="compositionally biased region" description="Polar residues" evidence="1">
    <location>
        <begin position="212"/>
        <end position="242"/>
    </location>
</feature>
<evidence type="ECO:0000313" key="3">
    <source>
        <dbReference type="Proteomes" id="UP000001549"/>
    </source>
</evidence>
<feature type="compositionally biased region" description="Basic residues" evidence="1">
    <location>
        <begin position="150"/>
        <end position="159"/>
    </location>
</feature>
<evidence type="ECO:0000256" key="1">
    <source>
        <dbReference type="SAM" id="MobiDB-lite"/>
    </source>
</evidence>
<dbReference type="Proteomes" id="UP000001549">
    <property type="component" value="Chromosome"/>
</dbReference>
<feature type="compositionally biased region" description="Low complexity" evidence="1">
    <location>
        <begin position="160"/>
        <end position="172"/>
    </location>
</feature>
<evidence type="ECO:0000313" key="2">
    <source>
        <dbReference type="EMBL" id="AEH07813.1"/>
    </source>
</evidence>
<reference evidence="2 3" key="1">
    <citation type="submission" date="2011-05" db="EMBL/GenBank/DDBJ databases">
        <title>Complete sequence of chromosome of Frankia symbiont of Datisca glomerata.</title>
        <authorList>
            <consortium name="US DOE Joint Genome Institute"/>
            <person name="Lucas S."/>
            <person name="Han J."/>
            <person name="Lapidus A."/>
            <person name="Cheng J.-F."/>
            <person name="Goodwin L."/>
            <person name="Pitluck S."/>
            <person name="Peters L."/>
            <person name="Mikhailova N."/>
            <person name="Chertkov O."/>
            <person name="Teshima H."/>
            <person name="Han C."/>
            <person name="Tapia R."/>
            <person name="Land M."/>
            <person name="Hauser L."/>
            <person name="Kyrpides N."/>
            <person name="Ivanova N."/>
            <person name="Pagani I."/>
            <person name="Berry A."/>
            <person name="Pawlowski K."/>
            <person name="Persson T."/>
            <person name="Vanden Heuvel B."/>
            <person name="Benson D."/>
            <person name="Woyke T."/>
        </authorList>
    </citation>
    <scope>NUCLEOTIDE SEQUENCE [LARGE SCALE GENOMIC DNA]</scope>
    <source>
        <strain evidence="3">4085684</strain>
    </source>
</reference>
<feature type="region of interest" description="Disordered" evidence="1">
    <location>
        <begin position="316"/>
        <end position="354"/>
    </location>
</feature>
<dbReference type="AlphaFoldDB" id="F8B2T8"/>
<proteinExistence type="predicted"/>
<sequence>MTRGARPPPRCPGWLPPPRRRRNPSRNPSPVPGRRRARTDSPDTRRRPAGKARRAGSGLPAVSRRPRAGGHRKRRGEPAGGVPPGTAPPRAGRNRPATARRASPPVRAGSAPRRNRGRRPGERLSGDIRPPERTRRARGRARHDSPPGARSRRPARPGRSRPAAVRPAAGAGQVTASPDTLPVLAGDNRRAADIPRPPAGGPRAPGEKKTPGENQETGTNQDPDTGGRCSSAQHPGSGMNSEGSRHGHWEPTPCRDGPPLPARRPRLWLDVGSTRQIVAYHPPPTNLLTIRAHVICPPIGVPRRCAGVARAQLTNAGSRDPHRDQTLDGHSGLWTPRKPRPRTPRSTGLSRSSEAFDRLAAPVTRGGCQPRTPIRSMIQTGVSPSTLLGGTSVPDGTLAPIFPDGRRPAPDTTADMATHGRTAGAL</sequence>